<feature type="chain" id="PRO_5042267540" description="Apyrase" evidence="5">
    <location>
        <begin position="30"/>
        <end position="450"/>
    </location>
</feature>
<name>A0AAD7U4W0_9STRA</name>
<keyword evidence="4" id="KW-0067">ATP-binding</keyword>
<organism evidence="6 7">
    <name type="scientific">Chrysophaeum taylorii</name>
    <dbReference type="NCBI Taxonomy" id="2483200"/>
    <lineage>
        <taxon>Eukaryota</taxon>
        <taxon>Sar</taxon>
        <taxon>Stramenopiles</taxon>
        <taxon>Ochrophyta</taxon>
        <taxon>Pelagophyceae</taxon>
        <taxon>Pelagomonadales</taxon>
        <taxon>Pelagomonadaceae</taxon>
        <taxon>Chrysophaeum</taxon>
    </lineage>
</organism>
<protein>
    <recommendedName>
        <fullName evidence="8">Apyrase</fullName>
    </recommendedName>
</protein>
<evidence type="ECO:0000256" key="1">
    <source>
        <dbReference type="ARBA" id="ARBA00009283"/>
    </source>
</evidence>
<evidence type="ECO:0000256" key="2">
    <source>
        <dbReference type="ARBA" id="ARBA00022801"/>
    </source>
</evidence>
<dbReference type="PANTHER" id="PTHR11782:SF3">
    <property type="entry name" value="APYRASE 6-RELATED"/>
    <property type="match status" value="1"/>
</dbReference>
<dbReference type="Gene3D" id="3.30.420.150">
    <property type="entry name" value="Exopolyphosphatase. Domain 2"/>
    <property type="match status" value="1"/>
</dbReference>
<feature type="active site" description="Proton acceptor" evidence="3">
    <location>
        <position position="172"/>
    </location>
</feature>
<gene>
    <name evidence="6" type="ORF">CTAYLR_002961</name>
</gene>
<dbReference type="PANTHER" id="PTHR11782">
    <property type="entry name" value="ADENOSINE/GUANOSINE DIPHOSPHATASE"/>
    <property type="match status" value="1"/>
</dbReference>
<dbReference type="Gene3D" id="3.30.420.40">
    <property type="match status" value="1"/>
</dbReference>
<dbReference type="Pfam" id="PF01150">
    <property type="entry name" value="GDA1_CD39"/>
    <property type="match status" value="1"/>
</dbReference>
<dbReference type="GO" id="GO:0017110">
    <property type="term" value="F:nucleoside diphosphate phosphatase activity"/>
    <property type="evidence" value="ECO:0007669"/>
    <property type="project" value="TreeGrafter"/>
</dbReference>
<feature type="binding site" evidence="4">
    <location>
        <begin position="200"/>
        <end position="204"/>
    </location>
    <ligand>
        <name>ATP</name>
        <dbReference type="ChEBI" id="CHEBI:30616"/>
    </ligand>
</feature>
<accession>A0AAD7U4W0</accession>
<keyword evidence="5" id="KW-0732">Signal</keyword>
<evidence type="ECO:0008006" key="8">
    <source>
        <dbReference type="Google" id="ProtNLM"/>
    </source>
</evidence>
<keyword evidence="2" id="KW-0378">Hydrolase</keyword>
<sequence>MRGSTRRGLPLVVGALVIVALLALARTLGHPPPSLPRNGETFIEEGPGYVTIIDAGSSGCRAHVFKYTRVGVSVSLDPRHESLKVRPGLSTFVDDPAAAGRSLDPLLDFMRGQIPEPMWMSSPVYLKATAGLRMLPLDRSEAILESVRGTLAASEFMFDVDDGAKIIAGTDEGGFGWLSVNYLMHNFENEHWTAVVEMGGASAQVTELARSNLRGRIPDGSSFSFAVGGKKYDLYANSYLGYGLEQAREKINAVLRDENRNEDPCLYEGYAKSASDERDSVYDGAPGIQVAGAGDFGNCRALVETVLFPQTPCSHASCSRIQGAFQPKDLPEANVLAFENFYYTASMLGLHQPDTQPQQFRFEAKKVCNTHWTDLLASDYPKDDSDKADLTKLCFSGVYLAMFLEKGLGLQPDKKITVQQTVDGNGIDWSLGAAIHETSKLAAAAAAARA</sequence>
<dbReference type="EMBL" id="JAQMWT010000675">
    <property type="protein sequence ID" value="KAJ8598331.1"/>
    <property type="molecule type" value="Genomic_DNA"/>
</dbReference>
<keyword evidence="4" id="KW-0547">Nucleotide-binding</keyword>
<comment type="similarity">
    <text evidence="1">Belongs to the GDA1/CD39 NTPase family.</text>
</comment>
<evidence type="ECO:0000313" key="7">
    <source>
        <dbReference type="Proteomes" id="UP001230188"/>
    </source>
</evidence>
<evidence type="ECO:0000256" key="4">
    <source>
        <dbReference type="PIRSR" id="PIRSR600407-2"/>
    </source>
</evidence>
<evidence type="ECO:0000313" key="6">
    <source>
        <dbReference type="EMBL" id="KAJ8598331.1"/>
    </source>
</evidence>
<keyword evidence="7" id="KW-1185">Reference proteome</keyword>
<dbReference type="InterPro" id="IPR000407">
    <property type="entry name" value="GDA1_CD39_NTPase"/>
</dbReference>
<dbReference type="GO" id="GO:0016020">
    <property type="term" value="C:membrane"/>
    <property type="evidence" value="ECO:0007669"/>
    <property type="project" value="TreeGrafter"/>
</dbReference>
<proteinExistence type="inferred from homology"/>
<feature type="signal peptide" evidence="5">
    <location>
        <begin position="1"/>
        <end position="29"/>
    </location>
</feature>
<comment type="caution">
    <text evidence="6">The sequence shown here is derived from an EMBL/GenBank/DDBJ whole genome shotgun (WGS) entry which is preliminary data.</text>
</comment>
<dbReference type="CDD" id="cd24003">
    <property type="entry name" value="ASKHA_NBD_GDA1_CD39_NTPase"/>
    <property type="match status" value="1"/>
</dbReference>
<dbReference type="Proteomes" id="UP001230188">
    <property type="component" value="Unassembled WGS sequence"/>
</dbReference>
<evidence type="ECO:0000256" key="3">
    <source>
        <dbReference type="PIRSR" id="PIRSR600407-1"/>
    </source>
</evidence>
<reference evidence="6" key="1">
    <citation type="submission" date="2023-01" db="EMBL/GenBank/DDBJ databases">
        <title>Metagenome sequencing of chrysophaentin producing Chrysophaeum taylorii.</title>
        <authorList>
            <person name="Davison J."/>
            <person name="Bewley C."/>
        </authorList>
    </citation>
    <scope>NUCLEOTIDE SEQUENCE</scope>
    <source>
        <strain evidence="6">NIES-1699</strain>
    </source>
</reference>
<dbReference type="GO" id="GO:0009134">
    <property type="term" value="P:nucleoside diphosphate catabolic process"/>
    <property type="evidence" value="ECO:0007669"/>
    <property type="project" value="TreeGrafter"/>
</dbReference>
<dbReference type="GO" id="GO:0005524">
    <property type="term" value="F:ATP binding"/>
    <property type="evidence" value="ECO:0007669"/>
    <property type="project" value="UniProtKB-KW"/>
</dbReference>
<evidence type="ECO:0000256" key="5">
    <source>
        <dbReference type="SAM" id="SignalP"/>
    </source>
</evidence>
<dbReference type="AlphaFoldDB" id="A0AAD7U4W0"/>